<dbReference type="EMBL" id="UPTC01004785">
    <property type="protein sequence ID" value="VBB35083.1"/>
    <property type="molecule type" value="Genomic_DNA"/>
</dbReference>
<feature type="region of interest" description="Disordered" evidence="1">
    <location>
        <begin position="33"/>
        <end position="56"/>
    </location>
</feature>
<evidence type="ECO:0000256" key="1">
    <source>
        <dbReference type="SAM" id="MobiDB-lite"/>
    </source>
</evidence>
<organism evidence="2 3">
    <name type="scientific">Acanthocheilonema viteae</name>
    <name type="common">Filarial nematode worm</name>
    <name type="synonym">Dipetalonema viteae</name>
    <dbReference type="NCBI Taxonomy" id="6277"/>
    <lineage>
        <taxon>Eukaryota</taxon>
        <taxon>Metazoa</taxon>
        <taxon>Ecdysozoa</taxon>
        <taxon>Nematoda</taxon>
        <taxon>Chromadorea</taxon>
        <taxon>Rhabditida</taxon>
        <taxon>Spirurina</taxon>
        <taxon>Spiruromorpha</taxon>
        <taxon>Filarioidea</taxon>
        <taxon>Onchocercidae</taxon>
        <taxon>Acanthocheilonema</taxon>
    </lineage>
</organism>
<dbReference type="OrthoDB" id="5828055at2759"/>
<evidence type="ECO:0000313" key="3">
    <source>
        <dbReference type="Proteomes" id="UP000276991"/>
    </source>
</evidence>
<gene>
    <name evidence="2" type="ORF">NAV_LOCUS9874</name>
</gene>
<reference evidence="2 3" key="1">
    <citation type="submission" date="2018-08" db="EMBL/GenBank/DDBJ databases">
        <authorList>
            <person name="Laetsch R D."/>
            <person name="Stevens L."/>
            <person name="Kumar S."/>
            <person name="Blaxter L. M."/>
        </authorList>
    </citation>
    <scope>NUCLEOTIDE SEQUENCE [LARGE SCALE GENOMIC DNA]</scope>
</reference>
<proteinExistence type="predicted"/>
<dbReference type="AlphaFoldDB" id="A0A498SN86"/>
<feature type="non-terminal residue" evidence="2">
    <location>
        <position position="95"/>
    </location>
</feature>
<dbReference type="Proteomes" id="UP000276991">
    <property type="component" value="Unassembled WGS sequence"/>
</dbReference>
<keyword evidence="3" id="KW-1185">Reference proteome</keyword>
<evidence type="ECO:0000313" key="2">
    <source>
        <dbReference type="EMBL" id="VBB35083.1"/>
    </source>
</evidence>
<sequence length="95" mass="10630">MGRFPLPTEKQRHQIVQHRKNYEMNHTASLRMQATTQRGASVPPKASEDSSAETSNIPQVIEAEVIRSSPGVLVVQYKQESTHIKYMGILLAENG</sequence>
<accession>A0A498SN86</accession>
<protein>
    <submittedName>
        <fullName evidence="2">Uncharacterized protein</fullName>
    </submittedName>
</protein>
<dbReference type="STRING" id="6277.A0A498SN86"/>
<name>A0A498SN86_ACAVI</name>